<sequence length="502" mass="57194">MAAKRRRRAGSTGSTSSEEAVVIVFDSERHQLERLRLRQRWELASVLNFLHVWFLSPFSLLCPLTCSEMFFLDMLSLFLGLLTDRCGFKVFEPVIQSDLNISAEEIETALISVNTDLGRIHVSLLKDPTDLGISKRVKGIPPVSKNLKDNDAWITIVCKKLDPWWPWVSEGENPLKHNHGEEIKKYKELDPSTRLVILRALCEVRAEQDDVIRHITDALKAGEQLTTFRKEKISSDENGITYWYDGDPKIGHRLYKEVVQFDSKAKLTGKCSSMLSEWETIATNLKEFRETSEKLSSSMSKTEAFVAKKLREDVLPVLEEIQKKKERIIKRKQRHAASLDNFQAIPRIGINRICRQRKPVNYTYDDFDRSISEAIVQMSKKLPTIQRERGGGKQDAIVSCIENQGDDKRTDETDYDAMDAEFVNSNLDNGNAEQESSLPIQIQIGDREKFDSGKLGSRGNLNQSAEKAHAKMRKRLRQRPTANPDYSSAVVPDSDDDVADFS</sequence>
<proteinExistence type="predicted"/>
<protein>
    <submittedName>
        <fullName evidence="3">Uncharacterized protein</fullName>
    </submittedName>
</protein>
<dbReference type="EMBL" id="JACMSC010000001">
    <property type="protein sequence ID" value="KAG6535850.1"/>
    <property type="molecule type" value="Genomic_DNA"/>
</dbReference>
<dbReference type="GO" id="GO:0006355">
    <property type="term" value="P:regulation of DNA-templated transcription"/>
    <property type="evidence" value="ECO:0007669"/>
    <property type="project" value="InterPro"/>
</dbReference>
<feature type="region of interest" description="Disordered" evidence="1">
    <location>
        <begin position="448"/>
        <end position="502"/>
    </location>
</feature>
<keyword evidence="2" id="KW-0472">Membrane</keyword>
<keyword evidence="4" id="KW-1185">Reference proteome</keyword>
<dbReference type="InterPro" id="IPR028938">
    <property type="entry name" value="Rsf1-like"/>
</dbReference>
<name>A0A8J5IIX2_ZINOF</name>
<feature type="transmembrane region" description="Helical" evidence="2">
    <location>
        <begin position="41"/>
        <end position="61"/>
    </location>
</feature>
<evidence type="ECO:0000256" key="1">
    <source>
        <dbReference type="SAM" id="MobiDB-lite"/>
    </source>
</evidence>
<dbReference type="AlphaFoldDB" id="A0A8J5IIX2"/>
<evidence type="ECO:0000313" key="3">
    <source>
        <dbReference type="EMBL" id="KAG6535850.1"/>
    </source>
</evidence>
<dbReference type="PANTHER" id="PTHR14296:SF12">
    <property type="entry name" value="DDT DOMAIN-CONTAINING PROTEIN DDR4 ISOFORM X1"/>
    <property type="match status" value="1"/>
</dbReference>
<evidence type="ECO:0000313" key="4">
    <source>
        <dbReference type="Proteomes" id="UP000734854"/>
    </source>
</evidence>
<keyword evidence="2" id="KW-0812">Transmembrane</keyword>
<dbReference type="PANTHER" id="PTHR14296">
    <property type="entry name" value="REMODELING AND SPACING FACTOR 1"/>
    <property type="match status" value="1"/>
</dbReference>
<evidence type="ECO:0000256" key="2">
    <source>
        <dbReference type="SAM" id="Phobius"/>
    </source>
</evidence>
<accession>A0A8J5IIX2</accession>
<gene>
    <name evidence="3" type="ORF">ZIOFF_000879</name>
</gene>
<reference evidence="3 4" key="1">
    <citation type="submission" date="2020-08" db="EMBL/GenBank/DDBJ databases">
        <title>Plant Genome Project.</title>
        <authorList>
            <person name="Zhang R.-G."/>
        </authorList>
    </citation>
    <scope>NUCLEOTIDE SEQUENCE [LARGE SCALE GENOMIC DNA]</scope>
    <source>
        <tissue evidence="3">Rhizome</tissue>
    </source>
</reference>
<comment type="caution">
    <text evidence="3">The sequence shown here is derived from an EMBL/GenBank/DDBJ whole genome shotgun (WGS) entry which is preliminary data.</text>
</comment>
<dbReference type="Proteomes" id="UP000734854">
    <property type="component" value="Unassembled WGS sequence"/>
</dbReference>
<dbReference type="GO" id="GO:0031213">
    <property type="term" value="C:RSF complex"/>
    <property type="evidence" value="ECO:0007669"/>
    <property type="project" value="InterPro"/>
</dbReference>
<feature type="compositionally biased region" description="Acidic residues" evidence="1">
    <location>
        <begin position="493"/>
        <end position="502"/>
    </location>
</feature>
<organism evidence="3 4">
    <name type="scientific">Zingiber officinale</name>
    <name type="common">Ginger</name>
    <name type="synonym">Amomum zingiber</name>
    <dbReference type="NCBI Taxonomy" id="94328"/>
    <lineage>
        <taxon>Eukaryota</taxon>
        <taxon>Viridiplantae</taxon>
        <taxon>Streptophyta</taxon>
        <taxon>Embryophyta</taxon>
        <taxon>Tracheophyta</taxon>
        <taxon>Spermatophyta</taxon>
        <taxon>Magnoliopsida</taxon>
        <taxon>Liliopsida</taxon>
        <taxon>Zingiberales</taxon>
        <taxon>Zingiberaceae</taxon>
        <taxon>Zingiber</taxon>
    </lineage>
</organism>
<keyword evidence="2" id="KW-1133">Transmembrane helix</keyword>